<evidence type="ECO:0000256" key="1">
    <source>
        <dbReference type="ARBA" id="ARBA00004141"/>
    </source>
</evidence>
<dbReference type="GO" id="GO:0007030">
    <property type="term" value="P:Golgi organization"/>
    <property type="evidence" value="ECO:0007669"/>
    <property type="project" value="TreeGrafter"/>
</dbReference>
<name>A0A6I9NVN6_9TELE</name>
<keyword evidence="4" id="KW-0067">ATP-binding</keyword>
<dbReference type="Proteomes" id="UP000504611">
    <property type="component" value="Unplaced"/>
</dbReference>
<dbReference type="RefSeq" id="XP_010778581.1">
    <property type="nucleotide sequence ID" value="XM_010780279.1"/>
</dbReference>
<evidence type="ECO:0000313" key="9">
    <source>
        <dbReference type="Proteomes" id="UP000504611"/>
    </source>
</evidence>
<keyword evidence="6 8" id="KW-1133">Transmembrane helix</keyword>
<protein>
    <submittedName>
        <fullName evidence="10">Phospholipid-transporting ATPase IC-like</fullName>
    </submittedName>
</protein>
<dbReference type="Gene3D" id="2.70.150.10">
    <property type="entry name" value="Calcium-transporting ATPase, cytoplasmic transduction domain A"/>
    <property type="match status" value="1"/>
</dbReference>
<dbReference type="GO" id="GO:0140326">
    <property type="term" value="F:ATPase-coupled intramembrane lipid transporter activity"/>
    <property type="evidence" value="ECO:0007669"/>
    <property type="project" value="TreeGrafter"/>
</dbReference>
<proteinExistence type="predicted"/>
<evidence type="ECO:0000256" key="3">
    <source>
        <dbReference type="ARBA" id="ARBA00022741"/>
    </source>
</evidence>
<dbReference type="Gene3D" id="3.40.50.1000">
    <property type="entry name" value="HAD superfamily/HAD-like"/>
    <property type="match status" value="1"/>
</dbReference>
<dbReference type="Gene3D" id="3.40.1110.10">
    <property type="entry name" value="Calcium-transporting ATPase, cytoplasmic domain N"/>
    <property type="match status" value="1"/>
</dbReference>
<dbReference type="FunFam" id="3.40.50.1000:FF:000001">
    <property type="entry name" value="Phospholipid-transporting ATPase IC"/>
    <property type="match status" value="1"/>
</dbReference>
<comment type="subcellular location">
    <subcellularLocation>
        <location evidence="1">Membrane</location>
        <topology evidence="1">Multi-pass membrane protein</topology>
    </subcellularLocation>
</comment>
<keyword evidence="2 8" id="KW-0812">Transmembrane</keyword>
<dbReference type="PANTHER" id="PTHR24092:SF48">
    <property type="entry name" value="PHOSPHOLIPID-TRANSPORTING ATPASE IC"/>
    <property type="match status" value="1"/>
</dbReference>
<dbReference type="AlphaFoldDB" id="A0A6I9NVN6"/>
<evidence type="ECO:0000256" key="5">
    <source>
        <dbReference type="ARBA" id="ARBA00022967"/>
    </source>
</evidence>
<feature type="non-terminal residue" evidence="10">
    <location>
        <position position="198"/>
    </location>
</feature>
<keyword evidence="7 8" id="KW-0472">Membrane</keyword>
<dbReference type="KEGG" id="ncc:104953343"/>
<organism evidence="9 10">
    <name type="scientific">Notothenia coriiceps</name>
    <name type="common">black rockcod</name>
    <dbReference type="NCBI Taxonomy" id="8208"/>
    <lineage>
        <taxon>Eukaryota</taxon>
        <taxon>Metazoa</taxon>
        <taxon>Chordata</taxon>
        <taxon>Craniata</taxon>
        <taxon>Vertebrata</taxon>
        <taxon>Euteleostomi</taxon>
        <taxon>Actinopterygii</taxon>
        <taxon>Neopterygii</taxon>
        <taxon>Teleostei</taxon>
        <taxon>Neoteleostei</taxon>
        <taxon>Acanthomorphata</taxon>
        <taxon>Eupercaria</taxon>
        <taxon>Perciformes</taxon>
        <taxon>Notothenioidei</taxon>
        <taxon>Nototheniidae</taxon>
        <taxon>Notothenia</taxon>
    </lineage>
</organism>
<dbReference type="PROSITE" id="PS00154">
    <property type="entry name" value="ATPASE_E1_E2"/>
    <property type="match status" value="1"/>
</dbReference>
<dbReference type="GO" id="GO:0005886">
    <property type="term" value="C:plasma membrane"/>
    <property type="evidence" value="ECO:0007669"/>
    <property type="project" value="TreeGrafter"/>
</dbReference>
<evidence type="ECO:0000256" key="8">
    <source>
        <dbReference type="SAM" id="Phobius"/>
    </source>
</evidence>
<dbReference type="OrthoDB" id="377733at2759"/>
<dbReference type="GO" id="GO:0005524">
    <property type="term" value="F:ATP binding"/>
    <property type="evidence" value="ECO:0007669"/>
    <property type="project" value="UniProtKB-KW"/>
</dbReference>
<dbReference type="InterPro" id="IPR023298">
    <property type="entry name" value="ATPase_P-typ_TM_dom_sf"/>
</dbReference>
<dbReference type="InterPro" id="IPR023299">
    <property type="entry name" value="ATPase_P-typ_cyto_dom_N"/>
</dbReference>
<sequence>MTWERERLPLDLDNMLLRGCTIRNTEECHGLVIFAGADTKIMRNSGKTRFKRTKIDELMNYMVYSIFALLILVAAGLAIGHAFWYDEIGSKAWYLFDGKNQDANHRGFLSFWGYIIVLNTMVPISLYVSVEVIRLGQSKFINWDLQMYYSEKDTPAKARTTTLNEQLGQISYIFSDKTGTLTQNIMAFKKCTIAGRSY</sequence>
<keyword evidence="9" id="KW-1185">Reference proteome</keyword>
<accession>A0A6I9NVN6</accession>
<dbReference type="SUPFAM" id="SSF81665">
    <property type="entry name" value="Calcium ATPase, transmembrane domain M"/>
    <property type="match status" value="1"/>
</dbReference>
<dbReference type="InterPro" id="IPR036412">
    <property type="entry name" value="HAD-like_sf"/>
</dbReference>
<evidence type="ECO:0000256" key="2">
    <source>
        <dbReference type="ARBA" id="ARBA00022692"/>
    </source>
</evidence>
<dbReference type="GeneID" id="104953343"/>
<dbReference type="PANTHER" id="PTHR24092">
    <property type="entry name" value="PROBABLE PHOSPHOLIPID-TRANSPORTING ATPASE"/>
    <property type="match status" value="1"/>
</dbReference>
<feature type="transmembrane region" description="Helical" evidence="8">
    <location>
        <begin position="61"/>
        <end position="84"/>
    </location>
</feature>
<evidence type="ECO:0000313" key="10">
    <source>
        <dbReference type="RefSeq" id="XP_010778581.1"/>
    </source>
</evidence>
<dbReference type="GO" id="GO:0045332">
    <property type="term" value="P:phospholipid translocation"/>
    <property type="evidence" value="ECO:0007669"/>
    <property type="project" value="TreeGrafter"/>
</dbReference>
<keyword evidence="3" id="KW-0547">Nucleotide-binding</keyword>
<dbReference type="InterPro" id="IPR018303">
    <property type="entry name" value="ATPase_P-typ_P_site"/>
</dbReference>
<dbReference type="GO" id="GO:0005802">
    <property type="term" value="C:trans-Golgi network"/>
    <property type="evidence" value="ECO:0007669"/>
    <property type="project" value="TreeGrafter"/>
</dbReference>
<dbReference type="InterPro" id="IPR023214">
    <property type="entry name" value="HAD_sf"/>
</dbReference>
<evidence type="ECO:0000256" key="4">
    <source>
        <dbReference type="ARBA" id="ARBA00022840"/>
    </source>
</evidence>
<gene>
    <name evidence="10" type="primary">LOC104953343</name>
</gene>
<feature type="transmembrane region" description="Helical" evidence="8">
    <location>
        <begin position="111"/>
        <end position="130"/>
    </location>
</feature>
<keyword evidence="5" id="KW-1278">Translocase</keyword>
<dbReference type="Gene3D" id="1.20.1110.10">
    <property type="entry name" value="Calcium-transporting ATPase, transmembrane domain"/>
    <property type="match status" value="1"/>
</dbReference>
<evidence type="ECO:0000256" key="6">
    <source>
        <dbReference type="ARBA" id="ARBA00022989"/>
    </source>
</evidence>
<dbReference type="SUPFAM" id="SSF56784">
    <property type="entry name" value="HAD-like"/>
    <property type="match status" value="1"/>
</dbReference>
<evidence type="ECO:0000256" key="7">
    <source>
        <dbReference type="ARBA" id="ARBA00023136"/>
    </source>
</evidence>
<reference evidence="10" key="1">
    <citation type="submission" date="2025-08" db="UniProtKB">
        <authorList>
            <consortium name="RefSeq"/>
        </authorList>
    </citation>
    <scope>IDENTIFICATION</scope>
    <source>
        <tissue evidence="10">Muscle</tissue>
    </source>
</reference>